<dbReference type="Pfam" id="PF03060">
    <property type="entry name" value="NMO"/>
    <property type="match status" value="1"/>
</dbReference>
<dbReference type="PANTHER" id="PTHR32332:SF31">
    <property type="entry name" value="2-NITROPROPANE DIOXYGENASE FAMILY, PUTATIVE (AFU_ORTHOLOGUE AFUA_2G09850)-RELATED"/>
    <property type="match status" value="1"/>
</dbReference>
<protein>
    <submittedName>
        <fullName evidence="4">2-nitropropane dioxygenase</fullName>
    </submittedName>
</protein>
<dbReference type="GO" id="GO:0051213">
    <property type="term" value="F:dioxygenase activity"/>
    <property type="evidence" value="ECO:0007669"/>
    <property type="project" value="UniProtKB-KW"/>
</dbReference>
<organism evidence="4 5">
    <name type="scientific">Lecanosticta acicola</name>
    <dbReference type="NCBI Taxonomy" id="111012"/>
    <lineage>
        <taxon>Eukaryota</taxon>
        <taxon>Fungi</taxon>
        <taxon>Dikarya</taxon>
        <taxon>Ascomycota</taxon>
        <taxon>Pezizomycotina</taxon>
        <taxon>Dothideomycetes</taxon>
        <taxon>Dothideomycetidae</taxon>
        <taxon>Mycosphaerellales</taxon>
        <taxon>Mycosphaerellaceae</taxon>
        <taxon>Lecanosticta</taxon>
    </lineage>
</organism>
<evidence type="ECO:0000256" key="3">
    <source>
        <dbReference type="ARBA" id="ARBA00023002"/>
    </source>
</evidence>
<accession>A0AAI8Z837</accession>
<evidence type="ECO:0000256" key="2">
    <source>
        <dbReference type="ARBA" id="ARBA00022643"/>
    </source>
</evidence>
<keyword evidence="4" id="KW-0223">Dioxygenase</keyword>
<dbReference type="InterPro" id="IPR013785">
    <property type="entry name" value="Aldolase_TIM"/>
</dbReference>
<keyword evidence="1" id="KW-0285">Flavoprotein</keyword>
<keyword evidence="5" id="KW-1185">Reference proteome</keyword>
<reference evidence="4" key="1">
    <citation type="submission" date="2023-11" db="EMBL/GenBank/DDBJ databases">
        <authorList>
            <person name="Alioto T."/>
            <person name="Alioto T."/>
            <person name="Gomez Garrido J."/>
        </authorList>
    </citation>
    <scope>NUCLEOTIDE SEQUENCE</scope>
</reference>
<dbReference type="InterPro" id="IPR004136">
    <property type="entry name" value="NMO"/>
</dbReference>
<dbReference type="EMBL" id="CAVMBE010000118">
    <property type="protein sequence ID" value="CAK4034470.1"/>
    <property type="molecule type" value="Genomic_DNA"/>
</dbReference>
<evidence type="ECO:0000256" key="1">
    <source>
        <dbReference type="ARBA" id="ARBA00022630"/>
    </source>
</evidence>
<dbReference type="Gene3D" id="3.20.20.70">
    <property type="entry name" value="Aldolase class I"/>
    <property type="match status" value="1"/>
</dbReference>
<keyword evidence="2" id="KW-0288">FMN</keyword>
<dbReference type="CDD" id="cd04730">
    <property type="entry name" value="NPD_like"/>
    <property type="match status" value="1"/>
</dbReference>
<feature type="non-terminal residue" evidence="4">
    <location>
        <position position="277"/>
    </location>
</feature>
<dbReference type="Proteomes" id="UP001296104">
    <property type="component" value="Unassembled WGS sequence"/>
</dbReference>
<dbReference type="GO" id="GO:0018580">
    <property type="term" value="F:nitronate monooxygenase activity"/>
    <property type="evidence" value="ECO:0007669"/>
    <property type="project" value="InterPro"/>
</dbReference>
<keyword evidence="3" id="KW-0560">Oxidoreductase</keyword>
<sequence>MGLEGKLTDSDVQYDLTAGTLDELIEIVIQSGARLFVSSVGVPPRAVVERLHANGVLYMNMCGHPKHAKKACEAGADIICAQGSEAGGHVSEIPTSVMVPACADLIKAEHYMSPLTGRPVDLVAAGGICDGRGIAAAFMYGASAVWIGTRFVTAVESTATEDAKQTILDATFDDTIATTVFTGRPARLYASKYIREWETTRFAEQQRLLAQGHIPLYWDQKRYEAEGGMPAEIECQAVFKPMSIASGLMHRSGQTAAEIINEMMTEASERLEAASSS</sequence>
<dbReference type="SUPFAM" id="SSF51412">
    <property type="entry name" value="Inosine monophosphate dehydrogenase (IMPDH)"/>
    <property type="match status" value="1"/>
</dbReference>
<evidence type="ECO:0000313" key="4">
    <source>
        <dbReference type="EMBL" id="CAK4034470.1"/>
    </source>
</evidence>
<gene>
    <name evidence="4" type="ORF">LECACI_7A009628</name>
</gene>
<dbReference type="PANTHER" id="PTHR32332">
    <property type="entry name" value="2-NITROPROPANE DIOXYGENASE"/>
    <property type="match status" value="1"/>
</dbReference>
<dbReference type="AlphaFoldDB" id="A0AAI8Z837"/>
<name>A0AAI8Z837_9PEZI</name>
<comment type="caution">
    <text evidence="4">The sequence shown here is derived from an EMBL/GenBank/DDBJ whole genome shotgun (WGS) entry which is preliminary data.</text>
</comment>
<proteinExistence type="predicted"/>
<evidence type="ECO:0000313" key="5">
    <source>
        <dbReference type="Proteomes" id="UP001296104"/>
    </source>
</evidence>